<evidence type="ECO:0000256" key="2">
    <source>
        <dbReference type="ARBA" id="ARBA00005045"/>
    </source>
</evidence>
<dbReference type="EC" id="6.1.1.11" evidence="4"/>
<dbReference type="GO" id="GO:0005524">
    <property type="term" value="F:ATP binding"/>
    <property type="evidence" value="ECO:0007669"/>
    <property type="project" value="UniProtKB-KW"/>
</dbReference>
<proteinExistence type="inferred from homology"/>
<keyword evidence="9" id="KW-0648">Protein biosynthesis</keyword>
<dbReference type="EMBL" id="ON529851">
    <property type="protein sequence ID" value="UTC28902.1"/>
    <property type="molecule type" value="Genomic_DNA"/>
</dbReference>
<dbReference type="InterPro" id="IPR042103">
    <property type="entry name" value="SerRS_1_N_sf"/>
</dbReference>
<feature type="domain" description="Aminoacyl-transfer RNA synthetases class-II family profile" evidence="17">
    <location>
        <begin position="183"/>
        <end position="418"/>
    </location>
</feature>
<dbReference type="InterPro" id="IPR010978">
    <property type="entry name" value="tRNA-bd_arm"/>
</dbReference>
<keyword evidence="10" id="KW-0030">Aminoacyl-tRNA synthetase</keyword>
<evidence type="ECO:0000256" key="13">
    <source>
        <dbReference type="ARBA" id="ARBA00039158"/>
    </source>
</evidence>
<sequence>MLDFHLIDNEPDVVVAAIAKRGGAVKAIVDDARETHRDLQTTRTELQALQTERNAISTRIGELRRGDRPVVAAREDDAPPTEEETLRARMVEIKPRLERLAKQEDALYKAREGLVDQLPNLPAEDIPEGGEANNIVLSEWGQRRAYVEPQDHVTLAGDSYDSAVAGWLSGSRYAVLSGAFASVERALGQFMLDLHVHRHGYVEKSVPFIVKPNVMYATGQWPKFKDDLFQLTDGNLLIPTGEVPLTNLVREQTTEREALPLRFTALTPCFRAEAGAAGRDTTGLIRQHQFHKVELVSLVEPEQAEAEFARKVACAETVLQYLDLPYRKVLLAAGDMGFAARKTIDLEVWMPSQQRYIEIASISWCGDFQTRRMKGRYRQADGKLGYLHSLNGSGLAVGRTLAALFENHQTDDGGVDMPAILVPYLRSRLPSVGLAE</sequence>
<organism evidence="18 19">
    <name type="scientific">Brevundimonas phage vB_BpoS-Marchewka</name>
    <dbReference type="NCBI Taxonomy" id="2948604"/>
    <lineage>
        <taxon>Viruses</taxon>
        <taxon>Duplodnaviria</taxon>
        <taxon>Heunggongvirae</taxon>
        <taxon>Uroviricota</taxon>
        <taxon>Caudoviricetes</taxon>
        <taxon>Jeanschmidtviridae</taxon>
        <taxon>Marchewkavirus</taxon>
        <taxon>Marchewkavirus marchewka</taxon>
    </lineage>
</organism>
<evidence type="ECO:0000256" key="12">
    <source>
        <dbReference type="ARBA" id="ARBA00033352"/>
    </source>
</evidence>
<keyword evidence="5" id="KW-0963">Cytoplasm</keyword>
<evidence type="ECO:0000256" key="5">
    <source>
        <dbReference type="ARBA" id="ARBA00022490"/>
    </source>
</evidence>
<accession>A0A9E7N5N6</accession>
<evidence type="ECO:0000313" key="19">
    <source>
        <dbReference type="Proteomes" id="UP001056634"/>
    </source>
</evidence>
<gene>
    <name evidence="18" type="ORF">MARCHEWKA_03900</name>
</gene>
<dbReference type="Gene3D" id="3.30.930.10">
    <property type="entry name" value="Bira Bifunctional Protein, Domain 2"/>
    <property type="match status" value="1"/>
</dbReference>
<comment type="subcellular location">
    <subcellularLocation>
        <location evidence="1">Cytoplasm</location>
    </subcellularLocation>
</comment>
<comment type="similarity">
    <text evidence="3">Belongs to the class-II aminoacyl-tRNA synthetase family. Type-1 seryl-tRNA synthetase subfamily.</text>
</comment>
<evidence type="ECO:0000256" key="10">
    <source>
        <dbReference type="ARBA" id="ARBA00023146"/>
    </source>
</evidence>
<dbReference type="Pfam" id="PF00587">
    <property type="entry name" value="tRNA-synt_2b"/>
    <property type="match status" value="1"/>
</dbReference>
<dbReference type="PANTHER" id="PTHR43697">
    <property type="entry name" value="SERYL-TRNA SYNTHETASE"/>
    <property type="match status" value="1"/>
</dbReference>
<dbReference type="GO" id="GO:0004828">
    <property type="term" value="F:serine-tRNA ligase activity"/>
    <property type="evidence" value="ECO:0007669"/>
    <property type="project" value="UniProtKB-EC"/>
</dbReference>
<dbReference type="InterPro" id="IPR006195">
    <property type="entry name" value="aa-tRNA-synth_II"/>
</dbReference>
<dbReference type="PROSITE" id="PS50862">
    <property type="entry name" value="AA_TRNA_LIGASE_II"/>
    <property type="match status" value="1"/>
</dbReference>
<dbReference type="NCBIfam" id="TIGR00414">
    <property type="entry name" value="serS"/>
    <property type="match status" value="1"/>
</dbReference>
<evidence type="ECO:0000256" key="11">
    <source>
        <dbReference type="ARBA" id="ARBA00031113"/>
    </source>
</evidence>
<dbReference type="InterPro" id="IPR045864">
    <property type="entry name" value="aa-tRNA-synth_II/BPL/LPL"/>
</dbReference>
<keyword evidence="7" id="KW-0547">Nucleotide-binding</keyword>
<name>A0A9E7N5N6_9CAUD</name>
<keyword evidence="8" id="KW-0067">ATP-binding</keyword>
<evidence type="ECO:0000256" key="14">
    <source>
        <dbReference type="ARBA" id="ARBA00047929"/>
    </source>
</evidence>
<dbReference type="Pfam" id="PF02403">
    <property type="entry name" value="Seryl_tRNA_N"/>
    <property type="match status" value="1"/>
</dbReference>
<dbReference type="PRINTS" id="PR00981">
    <property type="entry name" value="TRNASYNTHSER"/>
</dbReference>
<evidence type="ECO:0000256" key="8">
    <source>
        <dbReference type="ARBA" id="ARBA00022840"/>
    </source>
</evidence>
<evidence type="ECO:0000256" key="7">
    <source>
        <dbReference type="ARBA" id="ARBA00022741"/>
    </source>
</evidence>
<evidence type="ECO:0000256" key="3">
    <source>
        <dbReference type="ARBA" id="ARBA00010728"/>
    </source>
</evidence>
<evidence type="ECO:0000256" key="4">
    <source>
        <dbReference type="ARBA" id="ARBA00012840"/>
    </source>
</evidence>
<dbReference type="InterPro" id="IPR015866">
    <property type="entry name" value="Ser-tRNA-synth_1_N"/>
</dbReference>
<dbReference type="PIRSF" id="PIRSF001529">
    <property type="entry name" value="Ser-tRNA-synth_IIa"/>
    <property type="match status" value="1"/>
</dbReference>
<dbReference type="SUPFAM" id="SSF55681">
    <property type="entry name" value="Class II aaRS and biotin synthetases"/>
    <property type="match status" value="1"/>
</dbReference>
<evidence type="ECO:0000259" key="17">
    <source>
        <dbReference type="PROSITE" id="PS50862"/>
    </source>
</evidence>
<comment type="pathway">
    <text evidence="2">Aminoacyl-tRNA biosynthesis; selenocysteinyl-tRNA(Sec) biosynthesis; L-seryl-tRNA(Sec) from L-serine and tRNA(Sec): step 1/1.</text>
</comment>
<keyword evidence="19" id="KW-1185">Reference proteome</keyword>
<keyword evidence="6" id="KW-0436">Ligase</keyword>
<keyword evidence="16" id="KW-0175">Coiled coil</keyword>
<evidence type="ECO:0000256" key="16">
    <source>
        <dbReference type="SAM" id="Coils"/>
    </source>
</evidence>
<evidence type="ECO:0000256" key="6">
    <source>
        <dbReference type="ARBA" id="ARBA00022598"/>
    </source>
</evidence>
<evidence type="ECO:0000256" key="9">
    <source>
        <dbReference type="ARBA" id="ARBA00022917"/>
    </source>
</evidence>
<dbReference type="SUPFAM" id="SSF46589">
    <property type="entry name" value="tRNA-binding arm"/>
    <property type="match status" value="1"/>
</dbReference>
<evidence type="ECO:0000256" key="1">
    <source>
        <dbReference type="ARBA" id="ARBA00004496"/>
    </source>
</evidence>
<comment type="catalytic activity">
    <reaction evidence="14">
        <text>tRNA(Sec) + L-serine + ATP = L-seryl-tRNA(Sec) + AMP + diphosphate + H(+)</text>
        <dbReference type="Rhea" id="RHEA:42580"/>
        <dbReference type="Rhea" id="RHEA-COMP:9742"/>
        <dbReference type="Rhea" id="RHEA-COMP:10128"/>
        <dbReference type="ChEBI" id="CHEBI:15378"/>
        <dbReference type="ChEBI" id="CHEBI:30616"/>
        <dbReference type="ChEBI" id="CHEBI:33019"/>
        <dbReference type="ChEBI" id="CHEBI:33384"/>
        <dbReference type="ChEBI" id="CHEBI:78442"/>
        <dbReference type="ChEBI" id="CHEBI:78533"/>
        <dbReference type="ChEBI" id="CHEBI:456215"/>
        <dbReference type="EC" id="6.1.1.11"/>
    </reaction>
</comment>
<dbReference type="Gene3D" id="1.10.287.40">
    <property type="entry name" value="Serine-tRNA synthetase, tRNA binding domain"/>
    <property type="match status" value="1"/>
</dbReference>
<evidence type="ECO:0000313" key="18">
    <source>
        <dbReference type="EMBL" id="UTC28902.1"/>
    </source>
</evidence>
<dbReference type="InterPro" id="IPR002314">
    <property type="entry name" value="aa-tRNA-synt_IIb"/>
</dbReference>
<dbReference type="Proteomes" id="UP001056634">
    <property type="component" value="Segment"/>
</dbReference>
<evidence type="ECO:0000256" key="15">
    <source>
        <dbReference type="ARBA" id="ARBA00048823"/>
    </source>
</evidence>
<protein>
    <recommendedName>
        <fullName evidence="13">Serine--tRNA ligase</fullName>
        <ecNumber evidence="4">6.1.1.11</ecNumber>
    </recommendedName>
    <alternativeName>
        <fullName evidence="11">Seryl-tRNA synthetase</fullName>
    </alternativeName>
    <alternativeName>
        <fullName evidence="12">Seryl-tRNA(Ser/Sec) synthetase</fullName>
    </alternativeName>
</protein>
<reference evidence="18" key="1">
    <citation type="submission" date="2022-04" db="EMBL/GenBank/DDBJ databases">
        <authorList>
            <person name="Friedrich I."/>
            <person name="Schneider D."/>
            <person name="Poehlein A."/>
            <person name="Hertel R."/>
            <person name="Daniel R."/>
        </authorList>
    </citation>
    <scope>NUCLEOTIDE SEQUENCE</scope>
</reference>
<comment type="catalytic activity">
    <reaction evidence="15">
        <text>tRNA(Ser) + L-serine + ATP = L-seryl-tRNA(Ser) + AMP + diphosphate + H(+)</text>
        <dbReference type="Rhea" id="RHEA:12292"/>
        <dbReference type="Rhea" id="RHEA-COMP:9669"/>
        <dbReference type="Rhea" id="RHEA-COMP:9703"/>
        <dbReference type="ChEBI" id="CHEBI:15378"/>
        <dbReference type="ChEBI" id="CHEBI:30616"/>
        <dbReference type="ChEBI" id="CHEBI:33019"/>
        <dbReference type="ChEBI" id="CHEBI:33384"/>
        <dbReference type="ChEBI" id="CHEBI:78442"/>
        <dbReference type="ChEBI" id="CHEBI:78533"/>
        <dbReference type="ChEBI" id="CHEBI:456215"/>
        <dbReference type="EC" id="6.1.1.11"/>
    </reaction>
</comment>
<dbReference type="PANTHER" id="PTHR43697:SF1">
    <property type="entry name" value="SERINE--TRNA LIGASE"/>
    <property type="match status" value="1"/>
</dbReference>
<dbReference type="InterPro" id="IPR002317">
    <property type="entry name" value="Ser-tRNA-ligase_type_1"/>
</dbReference>
<feature type="coiled-coil region" evidence="16">
    <location>
        <begin position="29"/>
        <end position="59"/>
    </location>
</feature>